<comment type="caution">
    <text evidence="2">The sequence shown here is derived from an EMBL/GenBank/DDBJ whole genome shotgun (WGS) entry which is preliminary data.</text>
</comment>
<reference evidence="2" key="2">
    <citation type="submission" date="2021-04" db="EMBL/GenBank/DDBJ databases">
        <authorList>
            <person name="Gilroy R."/>
        </authorList>
    </citation>
    <scope>NUCLEOTIDE SEQUENCE</scope>
    <source>
        <strain evidence="2">USASDec5-558</strain>
    </source>
</reference>
<accession>A0A9D1WB32</accession>
<dbReference type="SUPFAM" id="SSF100950">
    <property type="entry name" value="NagB/RpiA/CoA transferase-like"/>
    <property type="match status" value="1"/>
</dbReference>
<dbReference type="InterPro" id="IPR003741">
    <property type="entry name" value="LUD_dom"/>
</dbReference>
<protein>
    <submittedName>
        <fullName evidence="2">Lactate utilization protein C</fullName>
    </submittedName>
</protein>
<evidence type="ECO:0000259" key="1">
    <source>
        <dbReference type="Pfam" id="PF02589"/>
    </source>
</evidence>
<dbReference type="InterPro" id="IPR037171">
    <property type="entry name" value="NagB/RpiA_transferase-like"/>
</dbReference>
<reference evidence="2" key="1">
    <citation type="journal article" date="2021" name="PeerJ">
        <title>Extensive microbial diversity within the chicken gut microbiome revealed by metagenomics and culture.</title>
        <authorList>
            <person name="Gilroy R."/>
            <person name="Ravi A."/>
            <person name="Getino M."/>
            <person name="Pursley I."/>
            <person name="Horton D.L."/>
            <person name="Alikhan N.F."/>
            <person name="Baker D."/>
            <person name="Gharbi K."/>
            <person name="Hall N."/>
            <person name="Watson M."/>
            <person name="Adriaenssens E.M."/>
            <person name="Foster-Nyarko E."/>
            <person name="Jarju S."/>
            <person name="Secka A."/>
            <person name="Antonio M."/>
            <person name="Oren A."/>
            <person name="Chaudhuri R.R."/>
            <person name="La Ragione R."/>
            <person name="Hildebrand F."/>
            <person name="Pallen M.J."/>
        </authorList>
    </citation>
    <scope>NUCLEOTIDE SEQUENCE</scope>
    <source>
        <strain evidence="2">USASDec5-558</strain>
    </source>
</reference>
<gene>
    <name evidence="2" type="ORF">H9850_00725</name>
</gene>
<evidence type="ECO:0000313" key="3">
    <source>
        <dbReference type="Proteomes" id="UP000886829"/>
    </source>
</evidence>
<sequence length="248" mass="27209">MSLIDDISRRSREQILAKVSAGYTFPDFKAEPLPDPVRHIRFVHTGETPEQVAAYTESEAAAAATNLGDSARDLLTTFKANAEANKFVVHDVTAKNLVAEINSVLQTAHTNSLMYPQNLGLDIDKLQVKERRCFDRSIDEPDMREAVFHTDASIINCELGVASHGVVMVCSSSTQPRLLSLAMPTCIMLLPKSKIVAGLLDGIRHVKATYPVLPTNILYIAGPSRTSDIELITVFGVHGPQQVHLMLY</sequence>
<organism evidence="2 3">
    <name type="scientific">Candidatus Anaerobiospirillum pullistercoris</name>
    <dbReference type="NCBI Taxonomy" id="2838452"/>
    <lineage>
        <taxon>Bacteria</taxon>
        <taxon>Pseudomonadati</taxon>
        <taxon>Pseudomonadota</taxon>
        <taxon>Gammaproteobacteria</taxon>
        <taxon>Aeromonadales</taxon>
        <taxon>Succinivibrionaceae</taxon>
        <taxon>Anaerobiospirillum</taxon>
    </lineage>
</organism>
<name>A0A9D1WB32_9GAMM</name>
<dbReference type="Pfam" id="PF02589">
    <property type="entry name" value="LUD_dom"/>
    <property type="match status" value="1"/>
</dbReference>
<dbReference type="InterPro" id="IPR024185">
    <property type="entry name" value="FTHF_cligase-like_sf"/>
</dbReference>
<proteinExistence type="predicted"/>
<dbReference type="PANTHER" id="PTHR43682:SF1">
    <property type="entry name" value="LACTATE UTILIZATION PROTEIN C"/>
    <property type="match status" value="1"/>
</dbReference>
<feature type="domain" description="LUD" evidence="1">
    <location>
        <begin position="76"/>
        <end position="247"/>
    </location>
</feature>
<dbReference type="Proteomes" id="UP000886829">
    <property type="component" value="Unassembled WGS sequence"/>
</dbReference>
<dbReference type="PANTHER" id="PTHR43682">
    <property type="entry name" value="LACTATE UTILIZATION PROTEIN C"/>
    <property type="match status" value="1"/>
</dbReference>
<evidence type="ECO:0000313" key="2">
    <source>
        <dbReference type="EMBL" id="HIX55979.1"/>
    </source>
</evidence>
<dbReference type="Gene3D" id="3.40.50.10420">
    <property type="entry name" value="NagB/RpiA/CoA transferase-like"/>
    <property type="match status" value="1"/>
</dbReference>
<dbReference type="EMBL" id="DXEV01000017">
    <property type="protein sequence ID" value="HIX55979.1"/>
    <property type="molecule type" value="Genomic_DNA"/>
</dbReference>
<dbReference type="AlphaFoldDB" id="A0A9D1WB32"/>